<dbReference type="InterPro" id="IPR020045">
    <property type="entry name" value="DNA_polI_H3TH"/>
</dbReference>
<gene>
    <name evidence="8" type="ordered locus">Ksed_14040</name>
</gene>
<dbReference type="SUPFAM" id="SSF47807">
    <property type="entry name" value="5' to 3' exonuclease, C-terminal subdomain"/>
    <property type="match status" value="1"/>
</dbReference>
<keyword evidence="2" id="KW-0378">Hydrolase</keyword>
<dbReference type="HOGENOM" id="CLU_004675_1_3_11"/>
<evidence type="ECO:0000256" key="4">
    <source>
        <dbReference type="ARBA" id="ARBA00023125"/>
    </source>
</evidence>
<dbReference type="GO" id="GO:0008409">
    <property type="term" value="F:5'-3' exonuclease activity"/>
    <property type="evidence" value="ECO:0007669"/>
    <property type="project" value="InterPro"/>
</dbReference>
<evidence type="ECO:0000256" key="6">
    <source>
        <dbReference type="ARBA" id="ARBA00050026"/>
    </source>
</evidence>
<accession>C7NHS4</accession>
<keyword evidence="3 8" id="KW-0269">Exonuclease</keyword>
<evidence type="ECO:0000256" key="1">
    <source>
        <dbReference type="ARBA" id="ARBA00022722"/>
    </source>
</evidence>
<evidence type="ECO:0000313" key="9">
    <source>
        <dbReference type="Proteomes" id="UP000006666"/>
    </source>
</evidence>
<dbReference type="AlphaFoldDB" id="C7NHS4"/>
<dbReference type="InterPro" id="IPR020046">
    <property type="entry name" value="5-3_exonucl_a-hlix_arch_N"/>
</dbReference>
<evidence type="ECO:0000313" key="8">
    <source>
        <dbReference type="EMBL" id="ACV06431.1"/>
    </source>
</evidence>
<dbReference type="PANTHER" id="PTHR42646:SF2">
    <property type="entry name" value="5'-3' EXONUCLEASE FAMILY PROTEIN"/>
    <property type="match status" value="1"/>
</dbReference>
<dbReference type="Pfam" id="PF02739">
    <property type="entry name" value="5_3_exonuc_N"/>
    <property type="match status" value="1"/>
</dbReference>
<proteinExistence type="predicted"/>
<dbReference type="InterPro" id="IPR002421">
    <property type="entry name" value="5-3_exonuclease"/>
</dbReference>
<comment type="function">
    <text evidence="5">5'-3' exonuclease acting preferentially on double-stranded DNA.</text>
</comment>
<dbReference type="CDD" id="cd09859">
    <property type="entry name" value="PIN_53EXO"/>
    <property type="match status" value="1"/>
</dbReference>
<dbReference type="Proteomes" id="UP000006666">
    <property type="component" value="Chromosome"/>
</dbReference>
<organism evidence="8 9">
    <name type="scientific">Kytococcus sedentarius (strain ATCC 14392 / DSM 20547 / JCM 11482 / CCUG 33030 / NBRC 15357 / NCTC 11040 / CCM 314 / 541)</name>
    <name type="common">Micrococcus sedentarius</name>
    <dbReference type="NCBI Taxonomy" id="478801"/>
    <lineage>
        <taxon>Bacteria</taxon>
        <taxon>Bacillati</taxon>
        <taxon>Actinomycetota</taxon>
        <taxon>Actinomycetes</taxon>
        <taxon>Micrococcales</taxon>
        <taxon>Kytococcaceae</taxon>
        <taxon>Kytococcus</taxon>
    </lineage>
</organism>
<dbReference type="InterPro" id="IPR036279">
    <property type="entry name" value="5-3_exonuclease_C_sf"/>
</dbReference>
<protein>
    <recommendedName>
        <fullName evidence="6">5'-3' exonuclease</fullName>
    </recommendedName>
</protein>
<dbReference type="EMBL" id="CP001686">
    <property type="protein sequence ID" value="ACV06431.1"/>
    <property type="molecule type" value="Genomic_DNA"/>
</dbReference>
<dbReference type="PANTHER" id="PTHR42646">
    <property type="entry name" value="FLAP ENDONUCLEASE XNI"/>
    <property type="match status" value="1"/>
</dbReference>
<dbReference type="GO" id="GO:0003677">
    <property type="term" value="F:DNA binding"/>
    <property type="evidence" value="ECO:0007669"/>
    <property type="project" value="UniProtKB-KW"/>
</dbReference>
<dbReference type="eggNOG" id="COG0258">
    <property type="taxonomic scope" value="Bacteria"/>
</dbReference>
<dbReference type="Pfam" id="PF01367">
    <property type="entry name" value="5_3_exonuc"/>
    <property type="match status" value="1"/>
</dbReference>
<dbReference type="STRING" id="478801.Ksed_14040"/>
<keyword evidence="1" id="KW-0540">Nuclease</keyword>
<evidence type="ECO:0000256" key="5">
    <source>
        <dbReference type="ARBA" id="ARBA00049957"/>
    </source>
</evidence>
<dbReference type="SUPFAM" id="SSF88723">
    <property type="entry name" value="PIN domain-like"/>
    <property type="match status" value="1"/>
</dbReference>
<dbReference type="KEGG" id="kse:Ksed_14040"/>
<feature type="domain" description="5'-3' exonuclease" evidence="7">
    <location>
        <begin position="4"/>
        <end position="281"/>
    </location>
</feature>
<evidence type="ECO:0000256" key="3">
    <source>
        <dbReference type="ARBA" id="ARBA00022839"/>
    </source>
</evidence>
<keyword evidence="9" id="KW-1185">Reference proteome</keyword>
<dbReference type="GO" id="GO:0033567">
    <property type="term" value="P:DNA replication, Okazaki fragment processing"/>
    <property type="evidence" value="ECO:0007669"/>
    <property type="project" value="InterPro"/>
</dbReference>
<dbReference type="Gene3D" id="1.10.150.20">
    <property type="entry name" value="5' to 3' exonuclease, C-terminal subdomain"/>
    <property type="match status" value="1"/>
</dbReference>
<dbReference type="Gene3D" id="3.40.50.1010">
    <property type="entry name" value="5'-nuclease"/>
    <property type="match status" value="1"/>
</dbReference>
<dbReference type="InterPro" id="IPR029060">
    <property type="entry name" value="PIN-like_dom_sf"/>
</dbReference>
<dbReference type="InterPro" id="IPR038969">
    <property type="entry name" value="FEN"/>
</dbReference>
<reference evidence="8 9" key="1">
    <citation type="journal article" date="2009" name="Stand. Genomic Sci.">
        <title>Complete genome sequence of Kytococcus sedentarius type strain (541).</title>
        <authorList>
            <person name="Sims D."/>
            <person name="Brettin T."/>
            <person name="Detter J.C."/>
            <person name="Han C."/>
            <person name="Lapidus A."/>
            <person name="Copeland A."/>
            <person name="Glavina Del Rio T."/>
            <person name="Nolan M."/>
            <person name="Chen F."/>
            <person name="Lucas S."/>
            <person name="Tice H."/>
            <person name="Cheng J.F."/>
            <person name="Bruce D."/>
            <person name="Goodwin L."/>
            <person name="Pitluck S."/>
            <person name="Ovchinnikova G."/>
            <person name="Pati A."/>
            <person name="Ivanova N."/>
            <person name="Mavrommatis K."/>
            <person name="Chen A."/>
            <person name="Palaniappan K."/>
            <person name="D'haeseleer P."/>
            <person name="Chain P."/>
            <person name="Bristow J."/>
            <person name="Eisen J.A."/>
            <person name="Markowitz V."/>
            <person name="Hugenholtz P."/>
            <person name="Schneider S."/>
            <person name="Goker M."/>
            <person name="Pukall R."/>
            <person name="Kyrpides N.C."/>
            <person name="Klenk H.P."/>
        </authorList>
    </citation>
    <scope>NUCLEOTIDE SEQUENCE [LARGE SCALE GENOMIC DNA]</scope>
    <source>
        <strain evidence="9">ATCC 14392 / DSM 20547 / JCM 11482 / CCUG 33030 / NBRC 15357 / NCTC 11040 / CCM 314 / 541</strain>
    </source>
</reference>
<name>C7NHS4_KYTSD</name>
<sequence length="316" mass="33661">MTDGPLMLIDAASLYYRAFHGVPDRRRSADAPPNNAIRGLVDMTASLIAHRRPAALVMCWDDDWRPAFRVEAIPSYKQHRLAAGDTTGTTEDTPADLVPQVPVIVELLAALGIARVGAAGYEADDVIGTLVERTAGRRPVEVVTGDRDLFQLVDDAAGVSVLYTARGGVRDADLVDESWLVQKYGLASGRAYAEMAVLRGDPSDGLPGVQGIGEKTAVQLLDTFGSLAGVLEALDRGDDRLKGARRTRLEEGREYLAAAPQVVDVARDAPVELDEAAMALPTALLDAAAVRDLVDRYDLGSPVGRLLDALGLPALD</sequence>
<dbReference type="InterPro" id="IPR008918">
    <property type="entry name" value="HhH2"/>
</dbReference>
<evidence type="ECO:0000259" key="7">
    <source>
        <dbReference type="SMART" id="SM00475"/>
    </source>
</evidence>
<evidence type="ECO:0000256" key="2">
    <source>
        <dbReference type="ARBA" id="ARBA00022801"/>
    </source>
</evidence>
<dbReference type="GO" id="GO:0017108">
    <property type="term" value="F:5'-flap endonuclease activity"/>
    <property type="evidence" value="ECO:0007669"/>
    <property type="project" value="InterPro"/>
</dbReference>
<dbReference type="SMART" id="SM00475">
    <property type="entry name" value="53EXOc"/>
    <property type="match status" value="1"/>
</dbReference>
<keyword evidence="4" id="KW-0238">DNA-binding</keyword>
<dbReference type="SMART" id="SM00279">
    <property type="entry name" value="HhH2"/>
    <property type="match status" value="1"/>
</dbReference>
<dbReference type="CDD" id="cd09898">
    <property type="entry name" value="H3TH_53EXO"/>
    <property type="match status" value="1"/>
</dbReference>